<evidence type="ECO:0000256" key="5">
    <source>
        <dbReference type="ARBA" id="ARBA00022777"/>
    </source>
</evidence>
<comment type="caution">
    <text evidence="8">The sequence shown here is derived from an EMBL/GenBank/DDBJ whole genome shotgun (WGS) entry which is preliminary data.</text>
</comment>
<dbReference type="SUPFAM" id="SSF55604">
    <property type="entry name" value="Glucose permease domain IIB"/>
    <property type="match status" value="1"/>
</dbReference>
<dbReference type="EMBL" id="JACBYE010000003">
    <property type="protein sequence ID" value="NYS92323.1"/>
    <property type="molecule type" value="Genomic_DNA"/>
</dbReference>
<reference evidence="8 9" key="1">
    <citation type="submission" date="2020-07" db="EMBL/GenBank/DDBJ databases">
        <title>MOT database genomes.</title>
        <authorList>
            <person name="Joseph S."/>
            <person name="Aduse-Opoku J."/>
            <person name="Hashim A."/>
            <person name="Wade W."/>
            <person name="Curtis M."/>
        </authorList>
    </citation>
    <scope>NUCLEOTIDE SEQUENCE [LARGE SCALE GENOMIC DNA]</scope>
    <source>
        <strain evidence="8 9">DSM 100099</strain>
    </source>
</reference>
<keyword evidence="1" id="KW-0813">Transport</keyword>
<dbReference type="InterPro" id="IPR001996">
    <property type="entry name" value="PTS_IIB_1"/>
</dbReference>
<dbReference type="PROSITE" id="PS51098">
    <property type="entry name" value="PTS_EIIB_TYPE_1"/>
    <property type="match status" value="1"/>
</dbReference>
<feature type="domain" description="PTS EIIB type-1" evidence="7">
    <location>
        <begin position="38"/>
        <end position="120"/>
    </location>
</feature>
<keyword evidence="2" id="KW-0762">Sugar transport</keyword>
<evidence type="ECO:0000256" key="6">
    <source>
        <dbReference type="PROSITE-ProRule" id="PRU00421"/>
    </source>
</evidence>
<keyword evidence="4" id="KW-0598">Phosphotransferase system</keyword>
<dbReference type="Proteomes" id="UP000561011">
    <property type="component" value="Unassembled WGS sequence"/>
</dbReference>
<evidence type="ECO:0000256" key="4">
    <source>
        <dbReference type="ARBA" id="ARBA00022683"/>
    </source>
</evidence>
<dbReference type="GO" id="GO:0009401">
    <property type="term" value="P:phosphoenolpyruvate-dependent sugar phosphotransferase system"/>
    <property type="evidence" value="ECO:0007669"/>
    <property type="project" value="UniProtKB-KW"/>
</dbReference>
<evidence type="ECO:0000313" key="9">
    <source>
        <dbReference type="Proteomes" id="UP000561011"/>
    </source>
</evidence>
<dbReference type="InterPro" id="IPR050558">
    <property type="entry name" value="PTS_Sugar-Specific_Components"/>
</dbReference>
<evidence type="ECO:0000256" key="1">
    <source>
        <dbReference type="ARBA" id="ARBA00022448"/>
    </source>
</evidence>
<dbReference type="PANTHER" id="PTHR30175:SF1">
    <property type="entry name" value="PTS SYSTEM ARBUTIN-, CELLOBIOSE-, AND SALICIN-SPECIFIC EIIBC COMPONENT-RELATED"/>
    <property type="match status" value="1"/>
</dbReference>
<gene>
    <name evidence="8" type="ORF">HZZ10_02075</name>
</gene>
<dbReference type="Gene3D" id="3.30.1360.60">
    <property type="entry name" value="Glucose permease domain IIB"/>
    <property type="match status" value="1"/>
</dbReference>
<keyword evidence="3" id="KW-0808">Transferase</keyword>
<dbReference type="GO" id="GO:0008982">
    <property type="term" value="F:protein-N(PI)-phosphohistidine-sugar phosphotransferase activity"/>
    <property type="evidence" value="ECO:0007669"/>
    <property type="project" value="InterPro"/>
</dbReference>
<evidence type="ECO:0000256" key="2">
    <source>
        <dbReference type="ARBA" id="ARBA00022597"/>
    </source>
</evidence>
<evidence type="ECO:0000313" key="8">
    <source>
        <dbReference type="EMBL" id="NYS92323.1"/>
    </source>
</evidence>
<accession>A0A853ESF6</accession>
<evidence type="ECO:0000259" key="7">
    <source>
        <dbReference type="PROSITE" id="PS51098"/>
    </source>
</evidence>
<proteinExistence type="predicted"/>
<dbReference type="InterPro" id="IPR018113">
    <property type="entry name" value="PTrfase_EIIB_Cys"/>
</dbReference>
<feature type="active site" description="Phosphocysteine intermediate; for EIIB activity" evidence="6">
    <location>
        <position position="60"/>
    </location>
</feature>
<keyword evidence="5" id="KW-0418">Kinase</keyword>
<protein>
    <submittedName>
        <fullName evidence="8">PTS transporter subunit EIIB</fullName>
    </submittedName>
</protein>
<evidence type="ECO:0000256" key="3">
    <source>
        <dbReference type="ARBA" id="ARBA00022679"/>
    </source>
</evidence>
<dbReference type="GO" id="GO:0016301">
    <property type="term" value="F:kinase activity"/>
    <property type="evidence" value="ECO:0007669"/>
    <property type="project" value="UniProtKB-KW"/>
</dbReference>
<keyword evidence="9" id="KW-1185">Reference proteome</keyword>
<dbReference type="Pfam" id="PF00367">
    <property type="entry name" value="PTS_EIIB"/>
    <property type="match status" value="1"/>
</dbReference>
<organism evidence="8 9">
    <name type="scientific">Sanguibacter inulinus</name>
    <dbReference type="NCBI Taxonomy" id="60922"/>
    <lineage>
        <taxon>Bacteria</taxon>
        <taxon>Bacillati</taxon>
        <taxon>Actinomycetota</taxon>
        <taxon>Actinomycetes</taxon>
        <taxon>Micrococcales</taxon>
        <taxon>Sanguibacteraceae</taxon>
        <taxon>Sanguibacter</taxon>
    </lineage>
</organism>
<sequence>MSERADEGAAVSVRADEGAAVSVSVSVGVGVGVSVTSIAAAVEVLSAVGGAANVVRLTRCWSRLRFVLADPACADLEILGRLRTVAVVVFQGGELQVALSQGLVEVFEALRLQLTSSAGD</sequence>
<dbReference type="AlphaFoldDB" id="A0A853ESF6"/>
<dbReference type="PANTHER" id="PTHR30175">
    <property type="entry name" value="PHOSPHOTRANSFERASE SYSTEM TRANSPORT PROTEIN"/>
    <property type="match status" value="1"/>
</dbReference>
<dbReference type="InterPro" id="IPR036878">
    <property type="entry name" value="Glu_permease_IIB"/>
</dbReference>
<name>A0A853ESF6_9MICO</name>